<dbReference type="SUPFAM" id="SSF46785">
    <property type="entry name" value="Winged helix' DNA-binding domain"/>
    <property type="match status" value="1"/>
</dbReference>
<dbReference type="InterPro" id="IPR016157">
    <property type="entry name" value="Cullin_CS"/>
</dbReference>
<evidence type="ECO:0000256" key="2">
    <source>
        <dbReference type="ARBA" id="ARBA00022843"/>
    </source>
</evidence>
<accession>A0ABM0ZWD8</accession>
<dbReference type="GeneID" id="101849832"/>
<dbReference type="Proteomes" id="UP000694888">
    <property type="component" value="Unplaced"/>
</dbReference>
<organism evidence="7 8">
    <name type="scientific">Aplysia californica</name>
    <name type="common">California sea hare</name>
    <dbReference type="NCBI Taxonomy" id="6500"/>
    <lineage>
        <taxon>Eukaryota</taxon>
        <taxon>Metazoa</taxon>
        <taxon>Spiralia</taxon>
        <taxon>Lophotrochozoa</taxon>
        <taxon>Mollusca</taxon>
        <taxon>Gastropoda</taxon>
        <taxon>Heterobranchia</taxon>
        <taxon>Euthyneura</taxon>
        <taxon>Tectipleura</taxon>
        <taxon>Aplysiida</taxon>
        <taxon>Aplysioidea</taxon>
        <taxon>Aplysiidae</taxon>
        <taxon>Aplysia</taxon>
    </lineage>
</organism>
<protein>
    <submittedName>
        <fullName evidence="8">Cullin-4A</fullName>
    </submittedName>
</protein>
<dbReference type="InterPro" id="IPR059120">
    <property type="entry name" value="Cullin-like_AB"/>
</dbReference>
<evidence type="ECO:0000256" key="5">
    <source>
        <dbReference type="SAM" id="MobiDB-lite"/>
    </source>
</evidence>
<name>A0ABM0ZWD8_APLCA</name>
<feature type="region of interest" description="Disordered" evidence="5">
    <location>
        <begin position="1"/>
        <end position="43"/>
    </location>
</feature>
<dbReference type="PROSITE" id="PS01256">
    <property type="entry name" value="CULLIN_1"/>
    <property type="match status" value="1"/>
</dbReference>
<feature type="compositionally biased region" description="Basic and acidic residues" evidence="5">
    <location>
        <begin position="17"/>
        <end position="35"/>
    </location>
</feature>
<dbReference type="InterPro" id="IPR036317">
    <property type="entry name" value="Cullin_homology_sf"/>
</dbReference>
<feature type="region of interest" description="Disordered" evidence="5">
    <location>
        <begin position="61"/>
        <end position="81"/>
    </location>
</feature>
<evidence type="ECO:0000313" key="7">
    <source>
        <dbReference type="Proteomes" id="UP000694888"/>
    </source>
</evidence>
<dbReference type="Pfam" id="PF00888">
    <property type="entry name" value="Cullin"/>
    <property type="match status" value="1"/>
</dbReference>
<dbReference type="InterPro" id="IPR019559">
    <property type="entry name" value="Cullin_neddylation_domain"/>
</dbReference>
<evidence type="ECO:0000256" key="4">
    <source>
        <dbReference type="RuleBase" id="RU003829"/>
    </source>
</evidence>
<dbReference type="Pfam" id="PF26557">
    <property type="entry name" value="Cullin_AB"/>
    <property type="match status" value="1"/>
</dbReference>
<gene>
    <name evidence="8" type="primary">LOC101849832</name>
</gene>
<evidence type="ECO:0000256" key="3">
    <source>
        <dbReference type="PROSITE-ProRule" id="PRU00330"/>
    </source>
</evidence>
<comment type="similarity">
    <text evidence="1 3 4">Belongs to the cullin family.</text>
</comment>
<dbReference type="InterPro" id="IPR036390">
    <property type="entry name" value="WH_DNA-bd_sf"/>
</dbReference>
<proteinExistence type="inferred from homology"/>
<dbReference type="Gene3D" id="1.20.1310.10">
    <property type="entry name" value="Cullin Repeats"/>
    <property type="match status" value="4"/>
</dbReference>
<keyword evidence="2" id="KW-0832">Ubl conjugation</keyword>
<evidence type="ECO:0000259" key="6">
    <source>
        <dbReference type="PROSITE" id="PS50069"/>
    </source>
</evidence>
<dbReference type="Gene3D" id="3.30.230.130">
    <property type="entry name" value="Cullin, Chain C, Domain 2"/>
    <property type="match status" value="1"/>
</dbReference>
<evidence type="ECO:0000313" key="8">
    <source>
        <dbReference type="RefSeq" id="XP_012935903.1"/>
    </source>
</evidence>
<dbReference type="InterPro" id="IPR045093">
    <property type="entry name" value="Cullin"/>
</dbReference>
<dbReference type="PANTHER" id="PTHR11932">
    <property type="entry name" value="CULLIN"/>
    <property type="match status" value="1"/>
</dbReference>
<dbReference type="InterPro" id="IPR016159">
    <property type="entry name" value="Cullin_repeat-like_dom_sf"/>
</dbReference>
<feature type="compositionally biased region" description="Basic residues" evidence="5">
    <location>
        <begin position="1"/>
        <end position="10"/>
    </location>
</feature>
<dbReference type="SUPFAM" id="SSF75632">
    <property type="entry name" value="Cullin homology domain"/>
    <property type="match status" value="1"/>
</dbReference>
<keyword evidence="7" id="KW-1185">Reference proteome</keyword>
<dbReference type="InterPro" id="IPR036388">
    <property type="entry name" value="WH-like_DNA-bd_sf"/>
</dbReference>
<evidence type="ECO:0000256" key="1">
    <source>
        <dbReference type="ARBA" id="ARBA00006019"/>
    </source>
</evidence>
<dbReference type="InterPro" id="IPR016158">
    <property type="entry name" value="Cullin_homology"/>
</dbReference>
<dbReference type="InterPro" id="IPR001373">
    <property type="entry name" value="Cullin_N"/>
</dbReference>
<dbReference type="Gene3D" id="1.10.10.10">
    <property type="entry name" value="Winged helix-like DNA-binding domain superfamily/Winged helix DNA-binding domain"/>
    <property type="match status" value="1"/>
</dbReference>
<dbReference type="SUPFAM" id="SSF74788">
    <property type="entry name" value="Cullin repeat-like"/>
    <property type="match status" value="1"/>
</dbReference>
<dbReference type="Pfam" id="PF10557">
    <property type="entry name" value="Cullin_Nedd8"/>
    <property type="match status" value="1"/>
</dbReference>
<feature type="domain" description="Cullin family profile" evidence="6">
    <location>
        <begin position="452"/>
        <end position="680"/>
    </location>
</feature>
<dbReference type="SMART" id="SM00182">
    <property type="entry name" value="CULLIN"/>
    <property type="match status" value="1"/>
</dbReference>
<reference evidence="8" key="1">
    <citation type="submission" date="2025-08" db="UniProtKB">
        <authorList>
            <consortium name="RefSeq"/>
        </authorList>
    </citation>
    <scope>IDENTIFICATION</scope>
</reference>
<dbReference type="SMART" id="SM00884">
    <property type="entry name" value="Cullin_Nedd8"/>
    <property type="match status" value="1"/>
</dbReference>
<dbReference type="RefSeq" id="XP_012935903.1">
    <property type="nucleotide sequence ID" value="XM_013080449.2"/>
</dbReference>
<sequence>MPLSNPKKRSLSSENSSEVKKSRFSEEQSKKPRESDVEEAAENLLKLAMAEPQRKANFSALNSSNGMSKQHTQPVGTANKPGTAKKLVIKNFKEKPSMPANFQEVTWEKLEGAVDAIHSSCSIRYSLEELYQAVENMCTYKMATGLYKQLMTRCEKHVMANLRQFLAETLDYEQFLKLIDNCWQNHCRQMIMIRSIFLFLDRTYVLQNSSILSIWDMGLDLFRQHIVSDKVVETRTVDGLLKLIERERNGEAVNRQLLKSLLRMLSDLNIYQKAFEKKFLDATELLYTAEGQRLVQEREVSEYLLHVDKRLAEENERLLLYLDQSTKKPLISCVEKHLLENHMKQILQKGLDQLLDENRVADLSLLYNLFNRIKDGLKLLRLEFAAYIKKTGRLIVVNPSNDVEKDKDMVQQLLDFKDKIDNVIFECFMKNEKFVNSMKESFESFINQRQNKPAELIAKYVDSKLRAGNKEATEEELEKLLDKILVIFRFIHGKDVFEAFYKKDLAKRLLVGKSASVDAEKSMLSKLKQECGAAFTSKLEGMFKDMELSKDISLAFKQSLQSANDSIDLTVNILTQGYWPAYPVVEVHLPSEMLRYQDVFKKFYLGKHSGRKLQWQPTLGFCVLKAEFDNFKVKKEIQVSLLQTLCLLLFNEGDEFSFPDIMTATGIESNELKRTLQSLACGKARVIYKTPKGKDVNDTDIFHFANDFKHKLYRIKINQIQMKETQEENTSTTERVFQDRQYQVDAAVVRIMKTRKTLSHNLLISELFNQLKFPVKSADLKKRIESLIEREYMERDKDNPNTYHYVA</sequence>
<feature type="compositionally biased region" description="Polar residues" evidence="5">
    <location>
        <begin position="61"/>
        <end position="76"/>
    </location>
</feature>
<dbReference type="PROSITE" id="PS50069">
    <property type="entry name" value="CULLIN_2"/>
    <property type="match status" value="1"/>
</dbReference>